<feature type="compositionally biased region" description="Polar residues" evidence="1">
    <location>
        <begin position="1"/>
        <end position="11"/>
    </location>
</feature>
<evidence type="ECO:0000313" key="3">
    <source>
        <dbReference type="WBParaSite" id="nRc.2.0.1.t09879-RA"/>
    </source>
</evidence>
<evidence type="ECO:0000256" key="1">
    <source>
        <dbReference type="SAM" id="MobiDB-lite"/>
    </source>
</evidence>
<accession>A0A915I6W3</accession>
<evidence type="ECO:0000313" key="2">
    <source>
        <dbReference type="Proteomes" id="UP000887565"/>
    </source>
</evidence>
<feature type="region of interest" description="Disordered" evidence="1">
    <location>
        <begin position="1"/>
        <end position="89"/>
    </location>
</feature>
<reference evidence="3" key="1">
    <citation type="submission" date="2022-11" db="UniProtKB">
        <authorList>
            <consortium name="WormBaseParasite"/>
        </authorList>
    </citation>
    <scope>IDENTIFICATION</scope>
</reference>
<organism evidence="2 3">
    <name type="scientific">Romanomermis culicivorax</name>
    <name type="common">Nematode worm</name>
    <dbReference type="NCBI Taxonomy" id="13658"/>
    <lineage>
        <taxon>Eukaryota</taxon>
        <taxon>Metazoa</taxon>
        <taxon>Ecdysozoa</taxon>
        <taxon>Nematoda</taxon>
        <taxon>Enoplea</taxon>
        <taxon>Dorylaimia</taxon>
        <taxon>Mermithida</taxon>
        <taxon>Mermithoidea</taxon>
        <taxon>Mermithidae</taxon>
        <taxon>Romanomermis</taxon>
    </lineage>
</organism>
<dbReference type="Proteomes" id="UP000887565">
    <property type="component" value="Unplaced"/>
</dbReference>
<dbReference type="AlphaFoldDB" id="A0A915I6W3"/>
<keyword evidence="2" id="KW-1185">Reference proteome</keyword>
<dbReference type="WBParaSite" id="nRc.2.0.1.t09879-RA">
    <property type="protein sequence ID" value="nRc.2.0.1.t09879-RA"/>
    <property type="gene ID" value="nRc.2.0.1.g09879"/>
</dbReference>
<sequence length="89" mass="10229">MISRHTGTFSSPQPPPPTGLPWDHPTMIPLLTPWPRTNPLSPIPTQTYMSSSWGRGDTDNHSHTQYSSQLHRYDEPYDNRRDPPCRCDD</sequence>
<protein>
    <submittedName>
        <fullName evidence="3">Uncharacterized protein</fullName>
    </submittedName>
</protein>
<feature type="compositionally biased region" description="Polar residues" evidence="1">
    <location>
        <begin position="38"/>
        <end position="53"/>
    </location>
</feature>
<name>A0A915I6W3_ROMCU</name>
<feature type="compositionally biased region" description="Basic and acidic residues" evidence="1">
    <location>
        <begin position="71"/>
        <end position="89"/>
    </location>
</feature>
<proteinExistence type="predicted"/>